<protein>
    <submittedName>
        <fullName evidence="1">Uncharacterized protein</fullName>
    </submittedName>
</protein>
<name>A0A8S5VCC0_9CAUD</name>
<dbReference type="EMBL" id="BK016243">
    <property type="protein sequence ID" value="DAG04426.1"/>
    <property type="molecule type" value="Genomic_DNA"/>
</dbReference>
<accession>A0A8S5VCC0</accession>
<sequence length="40" mass="4878">MSHLDRPTDFYHQRFAVIHFWSRWPIGARSVRGLERKDHA</sequence>
<proteinExistence type="predicted"/>
<reference evidence="1" key="1">
    <citation type="journal article" date="2021" name="Proc. Natl. Acad. Sci. U.S.A.">
        <title>A Catalog of Tens of Thousands of Viruses from Human Metagenomes Reveals Hidden Associations with Chronic Diseases.</title>
        <authorList>
            <person name="Tisza M.J."/>
            <person name="Buck C.B."/>
        </authorList>
    </citation>
    <scope>NUCLEOTIDE SEQUENCE</scope>
    <source>
        <strain evidence="1">Ctyg07</strain>
    </source>
</reference>
<evidence type="ECO:0000313" key="1">
    <source>
        <dbReference type="EMBL" id="DAG04426.1"/>
    </source>
</evidence>
<organism evidence="1">
    <name type="scientific">Siphoviridae sp. ctyg07</name>
    <dbReference type="NCBI Taxonomy" id="2825747"/>
    <lineage>
        <taxon>Viruses</taxon>
        <taxon>Duplodnaviria</taxon>
        <taxon>Heunggongvirae</taxon>
        <taxon>Uroviricota</taxon>
        <taxon>Caudoviricetes</taxon>
    </lineage>
</organism>